<evidence type="ECO:0000313" key="2">
    <source>
        <dbReference type="EMBL" id="EJF88693.1"/>
    </source>
</evidence>
<dbReference type="InterPro" id="IPR027417">
    <property type="entry name" value="P-loop_NTPase"/>
</dbReference>
<dbReference type="Gene3D" id="1.10.8.60">
    <property type="match status" value="1"/>
</dbReference>
<dbReference type="Gene3D" id="3.40.50.300">
    <property type="entry name" value="P-loop containing nucleotide triphosphate hydrolases"/>
    <property type="match status" value="1"/>
</dbReference>
<dbReference type="Pfam" id="PF22688">
    <property type="entry name" value="Hda_lid"/>
    <property type="match status" value="1"/>
</dbReference>
<dbReference type="OrthoDB" id="7390113at2"/>
<dbReference type="SUPFAM" id="SSF52540">
    <property type="entry name" value="P-loop containing nucleoside triphosphate hydrolases"/>
    <property type="match status" value="1"/>
</dbReference>
<dbReference type="PANTHER" id="PTHR30050">
    <property type="entry name" value="CHROMOSOMAL REPLICATION INITIATOR PROTEIN DNAA"/>
    <property type="match status" value="1"/>
</dbReference>
<dbReference type="PATRIC" id="fig|1094558.3.peg.1343"/>
<accession>J0ZK33</accession>
<name>J0ZK33_9HYPH</name>
<protein>
    <recommendedName>
        <fullName evidence="1">Hda lid domain-containing protein</fullName>
    </recommendedName>
</protein>
<proteinExistence type="predicted"/>
<dbReference type="GO" id="GO:0003688">
    <property type="term" value="F:DNA replication origin binding"/>
    <property type="evidence" value="ECO:0007669"/>
    <property type="project" value="TreeGrafter"/>
</dbReference>
<dbReference type="Proteomes" id="UP000008952">
    <property type="component" value="Unassembled WGS sequence"/>
</dbReference>
<dbReference type="RefSeq" id="WP_008039460.1">
    <property type="nucleotide sequence ID" value="NZ_JH725147.1"/>
</dbReference>
<dbReference type="eggNOG" id="COG0593">
    <property type="taxonomic scope" value="Bacteria"/>
</dbReference>
<comment type="caution">
    <text evidence="2">The sequence shown here is derived from an EMBL/GenBank/DDBJ whole genome shotgun (WGS) entry which is preliminary data.</text>
</comment>
<dbReference type="InterPro" id="IPR055199">
    <property type="entry name" value="Hda_lid"/>
</dbReference>
<evidence type="ECO:0000313" key="3">
    <source>
        <dbReference type="Proteomes" id="UP000008952"/>
    </source>
</evidence>
<feature type="domain" description="Hda lid" evidence="1">
    <location>
        <begin position="173"/>
        <end position="224"/>
    </location>
</feature>
<dbReference type="PANTHER" id="PTHR30050:SF5">
    <property type="entry name" value="DNAA REGULATORY INACTIVATOR HDA"/>
    <property type="match status" value="1"/>
</dbReference>
<dbReference type="STRING" id="1094558.ME5_01244"/>
<sequence length="234" mass="26216">MNAFLEQLPFEFSNSTEFSEANLIVTKSNIAAYELIKNWPQWPSPIAVLIGPAGSGKSYFAHVWANLAHAHIMTNETITDAISSFDSARPLLIEDIDCQTIDEVGLFHLFNLLKQANSSPTNATLMLTATTGPSSWTIQLQDLISRLKSVTLAKINYPDDELLQKVAFKLFADRQIAIDSAVIEYLIRRCERSLFSLKKSIRSIDQIALQRKSKVTKSIISEVLNETTHYPSLK</sequence>
<dbReference type="AlphaFoldDB" id="J0ZK33"/>
<keyword evidence="3" id="KW-1185">Reference proteome</keyword>
<dbReference type="GO" id="GO:0006270">
    <property type="term" value="P:DNA replication initiation"/>
    <property type="evidence" value="ECO:0007669"/>
    <property type="project" value="TreeGrafter"/>
</dbReference>
<dbReference type="HOGENOM" id="CLU_072265_0_0_5"/>
<gene>
    <name evidence="2" type="ORF">ME5_01244</name>
</gene>
<reference evidence="2 3" key="1">
    <citation type="submission" date="2012-03" db="EMBL/GenBank/DDBJ databases">
        <title>The Genome Sequence of Bartonella tamiae Th239.</title>
        <authorList>
            <consortium name="The Broad Institute Genome Sequencing Platform"/>
            <consortium name="The Broad Institute Genome Sequencing Center for Infectious Disease"/>
            <person name="Feldgarden M."/>
            <person name="Kirby J."/>
            <person name="Kosoy M."/>
            <person name="Birtles R."/>
            <person name="Probert W.S."/>
            <person name="Chiaraviglio L."/>
            <person name="Young S.K."/>
            <person name="Zeng Q."/>
            <person name="Gargeya S."/>
            <person name="Fitzgerald M."/>
            <person name="Haas B."/>
            <person name="Abouelleil A."/>
            <person name="Alvarado L."/>
            <person name="Arachchi H.M."/>
            <person name="Berlin A."/>
            <person name="Chapman S.B."/>
            <person name="Gearin G."/>
            <person name="Goldberg J."/>
            <person name="Griggs A."/>
            <person name="Gujja S."/>
            <person name="Hansen M."/>
            <person name="Heiman D."/>
            <person name="Howarth C."/>
            <person name="Larimer J."/>
            <person name="Lui A."/>
            <person name="MacDonald P.J.P."/>
            <person name="McCowen C."/>
            <person name="Montmayeur A."/>
            <person name="Murphy C."/>
            <person name="Neiman D."/>
            <person name="Pearson M."/>
            <person name="Priest M."/>
            <person name="Roberts A."/>
            <person name="Saif S."/>
            <person name="Shea T."/>
            <person name="Sisk P."/>
            <person name="Stolte C."/>
            <person name="Sykes S."/>
            <person name="Wortman J."/>
            <person name="Nusbaum C."/>
            <person name="Birren B."/>
        </authorList>
    </citation>
    <scope>NUCLEOTIDE SEQUENCE [LARGE SCALE GENOMIC DNA]</scope>
    <source>
        <strain evidence="2 3">Th239</strain>
    </source>
</reference>
<evidence type="ECO:0000259" key="1">
    <source>
        <dbReference type="Pfam" id="PF22688"/>
    </source>
</evidence>
<organism evidence="2 3">
    <name type="scientific">Bartonella tamiae Th239</name>
    <dbReference type="NCBI Taxonomy" id="1094558"/>
    <lineage>
        <taxon>Bacteria</taxon>
        <taxon>Pseudomonadati</taxon>
        <taxon>Pseudomonadota</taxon>
        <taxon>Alphaproteobacteria</taxon>
        <taxon>Hyphomicrobiales</taxon>
        <taxon>Bartonellaceae</taxon>
        <taxon>Bartonella</taxon>
    </lineage>
</organism>
<dbReference type="EMBL" id="AIMB01000008">
    <property type="protein sequence ID" value="EJF88693.1"/>
    <property type="molecule type" value="Genomic_DNA"/>
</dbReference>
<dbReference type="GO" id="GO:0005886">
    <property type="term" value="C:plasma membrane"/>
    <property type="evidence" value="ECO:0007669"/>
    <property type="project" value="TreeGrafter"/>
</dbReference>